<name>A0A192D5Q3_9SPHN</name>
<dbReference type="OrthoDB" id="7405225at2"/>
<sequence length="241" mass="24825">MRRASILMLLLCAGPIAGCMPASRHESDTAALVARDPVVARALFDPLLTDPDLASRNEANAAIGFVDSAALPVFTADSAQASAAREALRIEMLEGGPLPELPPARADAGPPVLGPMSGASELLAAVGAPQTCAAALREDFLMAADLPPVAAIPAQAMVVQAGGADRAGCNLRIVRYDSEAPADDLMQYHVVRARRAGLAANRYAQPAAAIVAKGAKGERLAVHLRARAGGLTGVTLVWRGR</sequence>
<dbReference type="Proteomes" id="UP000078263">
    <property type="component" value="Chromosome"/>
</dbReference>
<evidence type="ECO:0000256" key="1">
    <source>
        <dbReference type="SAM" id="SignalP"/>
    </source>
</evidence>
<feature type="signal peptide" evidence="1">
    <location>
        <begin position="1"/>
        <end position="24"/>
    </location>
</feature>
<evidence type="ECO:0000313" key="3">
    <source>
        <dbReference type="Proteomes" id="UP000078263"/>
    </source>
</evidence>
<dbReference type="KEGG" id="pns:A9D12_09895"/>
<protein>
    <recommendedName>
        <fullName evidence="4">Lipoprotein</fullName>
    </recommendedName>
</protein>
<feature type="chain" id="PRO_5008251794" description="Lipoprotein" evidence="1">
    <location>
        <begin position="25"/>
        <end position="241"/>
    </location>
</feature>
<accession>A0A192D5Q3</accession>
<dbReference type="EMBL" id="CP016033">
    <property type="protein sequence ID" value="ANK13207.1"/>
    <property type="molecule type" value="Genomic_DNA"/>
</dbReference>
<keyword evidence="3" id="KW-1185">Reference proteome</keyword>
<proteinExistence type="predicted"/>
<evidence type="ECO:0008006" key="4">
    <source>
        <dbReference type="Google" id="ProtNLM"/>
    </source>
</evidence>
<dbReference type="RefSeq" id="WP_068351335.1">
    <property type="nucleotide sequence ID" value="NZ_CP016033.1"/>
</dbReference>
<evidence type="ECO:0000313" key="2">
    <source>
        <dbReference type="EMBL" id="ANK13207.1"/>
    </source>
</evidence>
<reference evidence="2 3" key="1">
    <citation type="submission" date="2016-05" db="EMBL/GenBank/DDBJ databases">
        <title>Compelete Genome Sequence of Bacteriochlorophyll-Synthesizing Bacterium Porphyrobacter neustonensis DSM 9434.</title>
        <authorList>
            <person name="Shi X.-L."/>
            <person name="Wu Y.-H."/>
            <person name="Cheng H."/>
            <person name="Xu L."/>
            <person name="Zhang X.-Q."/>
            <person name="Wang C.-S."/>
            <person name="Xu X.-W."/>
        </authorList>
    </citation>
    <scope>NUCLEOTIDE SEQUENCE [LARGE SCALE GENOMIC DNA]</scope>
    <source>
        <strain evidence="2 3">DSM 9434</strain>
    </source>
</reference>
<dbReference type="AlphaFoldDB" id="A0A192D5Q3"/>
<organism evidence="2 3">
    <name type="scientific">Erythrobacter neustonensis</name>
    <dbReference type="NCBI Taxonomy" id="1112"/>
    <lineage>
        <taxon>Bacteria</taxon>
        <taxon>Pseudomonadati</taxon>
        <taxon>Pseudomonadota</taxon>
        <taxon>Alphaproteobacteria</taxon>
        <taxon>Sphingomonadales</taxon>
        <taxon>Erythrobacteraceae</taxon>
        <taxon>Erythrobacter/Porphyrobacter group</taxon>
        <taxon>Erythrobacter</taxon>
    </lineage>
</organism>
<keyword evidence="1" id="KW-0732">Signal</keyword>
<gene>
    <name evidence="2" type="ORF">A9D12_09895</name>
</gene>